<evidence type="ECO:0000313" key="1">
    <source>
        <dbReference type="EMBL" id="MBK0382305.1"/>
    </source>
</evidence>
<organism evidence="1 2">
    <name type="scientific">Pedobacter segetis</name>
    <dbReference type="NCBI Taxonomy" id="2793069"/>
    <lineage>
        <taxon>Bacteria</taxon>
        <taxon>Pseudomonadati</taxon>
        <taxon>Bacteroidota</taxon>
        <taxon>Sphingobacteriia</taxon>
        <taxon>Sphingobacteriales</taxon>
        <taxon>Sphingobacteriaceae</taxon>
        <taxon>Pedobacter</taxon>
    </lineage>
</organism>
<evidence type="ECO:0008006" key="3">
    <source>
        <dbReference type="Google" id="ProtNLM"/>
    </source>
</evidence>
<sequence>MDNLKEFEVKDLSKVVGGDKPKATLTVHVTGVLDGIPHNTKVDIDGTLTNG</sequence>
<keyword evidence="2" id="KW-1185">Reference proteome</keyword>
<gene>
    <name evidence="1" type="ORF">I5M32_04965</name>
</gene>
<evidence type="ECO:0000313" key="2">
    <source>
        <dbReference type="Proteomes" id="UP000660024"/>
    </source>
</evidence>
<accession>A0ABS1BHI2</accession>
<dbReference type="EMBL" id="JAEHFY010000006">
    <property type="protein sequence ID" value="MBK0382305.1"/>
    <property type="molecule type" value="Genomic_DNA"/>
</dbReference>
<proteinExistence type="predicted"/>
<protein>
    <recommendedName>
        <fullName evidence="3">Bacteriocin-type signal sequence-containing protein</fullName>
    </recommendedName>
</protein>
<reference evidence="1 2" key="1">
    <citation type="submission" date="2020-12" db="EMBL/GenBank/DDBJ databases">
        <title>Bacterial novel species Pedobacter sp. SD-b isolated from soil.</title>
        <authorList>
            <person name="Jung H.-Y."/>
        </authorList>
    </citation>
    <scope>NUCLEOTIDE SEQUENCE [LARGE SCALE GENOMIC DNA]</scope>
    <source>
        <strain evidence="1 2">SD-b</strain>
    </source>
</reference>
<dbReference type="Proteomes" id="UP000660024">
    <property type="component" value="Unassembled WGS sequence"/>
</dbReference>
<name>A0ABS1BHI2_9SPHI</name>
<dbReference type="RefSeq" id="WP_200585089.1">
    <property type="nucleotide sequence ID" value="NZ_JAEHFY010000006.1"/>
</dbReference>
<comment type="caution">
    <text evidence="1">The sequence shown here is derived from an EMBL/GenBank/DDBJ whole genome shotgun (WGS) entry which is preliminary data.</text>
</comment>